<evidence type="ECO:0000313" key="2">
    <source>
        <dbReference type="EMBL" id="QBK92984.1"/>
    </source>
</evidence>
<keyword evidence="2" id="KW-0540">Nuclease</keyword>
<dbReference type="GO" id="GO:0004519">
    <property type="term" value="F:endonuclease activity"/>
    <property type="evidence" value="ECO:0007669"/>
    <property type="project" value="UniProtKB-KW"/>
</dbReference>
<dbReference type="SUPFAM" id="SSF54060">
    <property type="entry name" value="His-Me finger endonucleases"/>
    <property type="match status" value="2"/>
</dbReference>
<keyword evidence="2" id="KW-0255">Endonuclease</keyword>
<dbReference type="InterPro" id="IPR044925">
    <property type="entry name" value="His-Me_finger_sf"/>
</dbReference>
<dbReference type="SMART" id="SM00497">
    <property type="entry name" value="IENR1"/>
    <property type="match status" value="1"/>
</dbReference>
<keyword evidence="2" id="KW-0378">Hydrolase</keyword>
<dbReference type="Pfam" id="PF13392">
    <property type="entry name" value="HNH_3"/>
    <property type="match status" value="1"/>
</dbReference>
<accession>A0A481ZAP1</accession>
<organism evidence="2">
    <name type="scientific">Pithovirus LCPAC403</name>
    <dbReference type="NCBI Taxonomy" id="2506596"/>
    <lineage>
        <taxon>Viruses</taxon>
        <taxon>Pithoviruses</taxon>
    </lineage>
</organism>
<proteinExistence type="predicted"/>
<evidence type="ECO:0000259" key="1">
    <source>
        <dbReference type="Pfam" id="PF13392"/>
    </source>
</evidence>
<dbReference type="EMBL" id="MK500588">
    <property type="protein sequence ID" value="QBK92984.1"/>
    <property type="molecule type" value="Genomic_DNA"/>
</dbReference>
<feature type="domain" description="HNH nuclease" evidence="1">
    <location>
        <begin position="502"/>
        <end position="545"/>
    </location>
</feature>
<reference evidence="2" key="1">
    <citation type="journal article" date="2019" name="MBio">
        <title>Virus Genomes from Deep Sea Sediments Expand the Ocean Megavirome and Support Independent Origins of Viral Gigantism.</title>
        <authorList>
            <person name="Backstrom D."/>
            <person name="Yutin N."/>
            <person name="Jorgensen S.L."/>
            <person name="Dharamshi J."/>
            <person name="Homa F."/>
            <person name="Zaremba-Niedwiedzka K."/>
            <person name="Spang A."/>
            <person name="Wolf Y.I."/>
            <person name="Koonin E.V."/>
            <person name="Ettema T.J."/>
        </authorList>
    </citation>
    <scope>NUCLEOTIDE SEQUENCE</scope>
</reference>
<gene>
    <name evidence="2" type="ORF">LCPAC403_01180</name>
</gene>
<dbReference type="Gene3D" id="3.90.75.20">
    <property type="match status" value="2"/>
</dbReference>
<sequence>MGFRCGCETKRGGLCAKLVKKERGKCVIHKDSPTIVSFPCEILIDAKALCTKRVRVKGILCKDHRVPKGIVCGFPKTRGKGKCIQPVPNLGDKCVTHKGMIYDEMTDIYMCGQPKSGNRGPCKKVVKSKDGKCKDHDESVKDNFICGEPRVRNKGPCTQSVSIIGGKCRHHNDTNIKCNTTSTNDGKPCRQIVTVLGDKCKKHNGTKKKITFKCGSETKWTKSPCEREVGNLGEKCYDHNPNKKIVKLFPDEEPEKKHDHELCKHCNEPVEWKWMQKMNFSRYQLSHTGRIYNVMREEYLNGSHNIDGYLTYGLTDDDNKWINLSVQSLFRVVYFDISPYDKDAEEVITMDHINQDKKNNCVCNLRPATLSVQANNQTRCINKQGRKVFKLDDNDTIIEEFDSIRQAVDKLENISSDMLRKCCNNGNKFNGYRYKFFDKRDLPKQNWKSTSELYPNIQPPIEISDEGYVYRKSGRLNRGTKHGLYYRIGVYDIKKGKIVQMYVHILVWTVFNNRLATSGLQISHKNSKGRDNRLINLEEVTRSRNIMVTVLNGLHKNAIQVRKHYHDGIYKHYMSIGLAARDTPTASDTLIRNALHGGGLAGWCECGLQYSWERC</sequence>
<dbReference type="InterPro" id="IPR003647">
    <property type="entry name" value="Intron_nuc_1_rpt"/>
</dbReference>
<name>A0A481ZAP1_9VIRU</name>
<protein>
    <submittedName>
        <fullName evidence="2">HNH endonuclease</fullName>
    </submittedName>
</protein>
<dbReference type="InterPro" id="IPR003615">
    <property type="entry name" value="HNH_nuc"/>
</dbReference>